<keyword evidence="2" id="KW-1133">Transmembrane helix</keyword>
<feature type="domain" description="SAC" evidence="3">
    <location>
        <begin position="101"/>
        <end position="503"/>
    </location>
</feature>
<gene>
    <name evidence="4" type="ORF">GMRT_14368</name>
</gene>
<reference evidence="4 5" key="1">
    <citation type="submission" date="2019-05" db="EMBL/GenBank/DDBJ databases">
        <title>The compact genome of Giardia muris reveals important steps in the evolution of intestinal protozoan parasites.</title>
        <authorList>
            <person name="Xu F."/>
            <person name="Jimenez-Gonzalez A."/>
            <person name="Einarsson E."/>
            <person name="Astvaldsson A."/>
            <person name="Peirasmaki D."/>
            <person name="Eckmann L."/>
            <person name="Andersson J.O."/>
            <person name="Svard S.G."/>
            <person name="Jerlstrom-Hultqvist J."/>
        </authorList>
    </citation>
    <scope>NUCLEOTIDE SEQUENCE [LARGE SCALE GENOMIC DNA]</scope>
    <source>
        <strain evidence="4 5">Roberts-Thomson</strain>
    </source>
</reference>
<keyword evidence="5" id="KW-1185">Reference proteome</keyword>
<proteinExistence type="predicted"/>
<dbReference type="VEuPathDB" id="GiardiaDB:GMRT_14368"/>
<dbReference type="Proteomes" id="UP000315496">
    <property type="component" value="Chromosome 2"/>
</dbReference>
<sequence>MSLNTTPVLYRREETVLIAYDSNHYILNADSCMLEPMADVDLDLYQQVTPFVSLLGVFFVGEQEYYILVRRGEAVLKHPTMDYEIFRPIDVFIYSPSRAPLKYVLRSLQYHFMHPGIYYSQSKRILDSVSSRRERDTFWWNRNVMVEGPAFTSYAIMGYVDATEAVCVGDKMTLKYCLISRRALASSGKRYFRRGIDAQGNTANFVETELILTMDAHNRQTYMTYLTTRGSIPLPFEQIPNLMQKPPISLTSSYVEADSKQVVFNMHHASYSRYDVDRVIYFNLLNSSGSENILASAFRELCIGHSNEKPRLNKSFTIQKGCKDLPSQTSTSEASEASKNINPETIEIESDAEPLLHKSAPNKSARTYSIALSRYSEDANNVIWVNDKLAYVHLDFHHSIMDSLSSDMEAVHAVLQFLHENALKPLLKFDPSTRSFSQSEIYRINCLDSLDRTTSLQLCLYKMVIAQAVATMDVHDISLEEIFGMLAYSFQKQGNVLSRQYATSNAMKGDLTTLGRRTMKGRFADLLTWVQRWYTCNFIDGKLQDGYLLLQNPVSLAPPPFSLPLPYCVLALFVGLICFSIIGAGTGSTVVICILLIVLLLLAAVFSLFCYYRPEYFIVWPRVRHQ</sequence>
<dbReference type="EMBL" id="VDLU01000002">
    <property type="protein sequence ID" value="TNJ28216.1"/>
    <property type="molecule type" value="Genomic_DNA"/>
</dbReference>
<dbReference type="PANTHER" id="PTHR45662">
    <property type="entry name" value="PHOSPHATIDYLINOSITIDE PHOSPHATASE SAC1"/>
    <property type="match status" value="1"/>
</dbReference>
<dbReference type="PANTHER" id="PTHR45662:SF2">
    <property type="entry name" value="PHOSPHATIDYLINOSITOL-3-PHOSPHATASE SAC1"/>
    <property type="match status" value="1"/>
</dbReference>
<evidence type="ECO:0000259" key="3">
    <source>
        <dbReference type="PROSITE" id="PS50275"/>
    </source>
</evidence>
<evidence type="ECO:0000256" key="2">
    <source>
        <dbReference type="SAM" id="Phobius"/>
    </source>
</evidence>
<dbReference type="Pfam" id="PF02383">
    <property type="entry name" value="Syja_N"/>
    <property type="match status" value="1"/>
</dbReference>
<name>A0A4Z1SQU4_GIAMU</name>
<dbReference type="PROSITE" id="PS50275">
    <property type="entry name" value="SAC"/>
    <property type="match status" value="1"/>
</dbReference>
<feature type="transmembrane region" description="Helical" evidence="2">
    <location>
        <begin position="565"/>
        <end position="583"/>
    </location>
</feature>
<comment type="caution">
    <text evidence="4">The sequence shown here is derived from an EMBL/GenBank/DDBJ whole genome shotgun (WGS) entry which is preliminary data.</text>
</comment>
<feature type="region of interest" description="Disordered" evidence="1">
    <location>
        <begin position="323"/>
        <end position="342"/>
    </location>
</feature>
<evidence type="ECO:0000313" key="5">
    <source>
        <dbReference type="Proteomes" id="UP000315496"/>
    </source>
</evidence>
<dbReference type="OrthoDB" id="405996at2759"/>
<organism evidence="4 5">
    <name type="scientific">Giardia muris</name>
    <dbReference type="NCBI Taxonomy" id="5742"/>
    <lineage>
        <taxon>Eukaryota</taxon>
        <taxon>Metamonada</taxon>
        <taxon>Diplomonadida</taxon>
        <taxon>Hexamitidae</taxon>
        <taxon>Giardiinae</taxon>
        <taxon>Giardia</taxon>
    </lineage>
</organism>
<dbReference type="InterPro" id="IPR002013">
    <property type="entry name" value="SAC_dom"/>
</dbReference>
<evidence type="ECO:0000313" key="4">
    <source>
        <dbReference type="EMBL" id="TNJ28216.1"/>
    </source>
</evidence>
<dbReference type="GO" id="GO:0046856">
    <property type="term" value="P:phosphatidylinositol dephosphorylation"/>
    <property type="evidence" value="ECO:0007669"/>
    <property type="project" value="TreeGrafter"/>
</dbReference>
<dbReference type="GO" id="GO:0043812">
    <property type="term" value="F:phosphatidylinositol-4-phosphate phosphatase activity"/>
    <property type="evidence" value="ECO:0007669"/>
    <property type="project" value="TreeGrafter"/>
</dbReference>
<keyword evidence="2" id="KW-0812">Transmembrane</keyword>
<accession>A0A4Z1SQU4</accession>
<feature type="compositionally biased region" description="Low complexity" evidence="1">
    <location>
        <begin position="329"/>
        <end position="338"/>
    </location>
</feature>
<dbReference type="AlphaFoldDB" id="A0A4Z1SQU4"/>
<feature type="transmembrane region" description="Helical" evidence="2">
    <location>
        <begin position="589"/>
        <end position="612"/>
    </location>
</feature>
<evidence type="ECO:0000256" key="1">
    <source>
        <dbReference type="SAM" id="MobiDB-lite"/>
    </source>
</evidence>
<keyword evidence="2" id="KW-0472">Membrane</keyword>
<dbReference type="GO" id="GO:0005783">
    <property type="term" value="C:endoplasmic reticulum"/>
    <property type="evidence" value="ECO:0007669"/>
    <property type="project" value="TreeGrafter"/>
</dbReference>
<protein>
    <submittedName>
        <fullName evidence="4">Suppressor of actin 1</fullName>
    </submittedName>
</protein>